<dbReference type="AlphaFoldDB" id="A0A834EAG3"/>
<evidence type="ECO:0000256" key="1">
    <source>
        <dbReference type="SAM" id="MobiDB-lite"/>
    </source>
</evidence>
<accession>A0A834EAG3</accession>
<dbReference type="EMBL" id="JABVXQ010000005">
    <property type="protein sequence ID" value="KAF6109856.1"/>
    <property type="molecule type" value="Genomic_DNA"/>
</dbReference>
<name>A0A834EAG3_9CHIR</name>
<organism evidence="2 3">
    <name type="scientific">Phyllostomus discolor</name>
    <name type="common">pale spear-nosed bat</name>
    <dbReference type="NCBI Taxonomy" id="89673"/>
    <lineage>
        <taxon>Eukaryota</taxon>
        <taxon>Metazoa</taxon>
        <taxon>Chordata</taxon>
        <taxon>Craniata</taxon>
        <taxon>Vertebrata</taxon>
        <taxon>Euteleostomi</taxon>
        <taxon>Mammalia</taxon>
        <taxon>Eutheria</taxon>
        <taxon>Laurasiatheria</taxon>
        <taxon>Chiroptera</taxon>
        <taxon>Yangochiroptera</taxon>
        <taxon>Phyllostomidae</taxon>
        <taxon>Phyllostominae</taxon>
        <taxon>Phyllostomus</taxon>
    </lineage>
</organism>
<protein>
    <submittedName>
        <fullName evidence="2">Uncharacterized protein</fullName>
    </submittedName>
</protein>
<gene>
    <name evidence="2" type="ORF">HJG60_011047</name>
</gene>
<proteinExistence type="predicted"/>
<evidence type="ECO:0000313" key="3">
    <source>
        <dbReference type="Proteomes" id="UP000664940"/>
    </source>
</evidence>
<comment type="caution">
    <text evidence="2">The sequence shown here is derived from an EMBL/GenBank/DDBJ whole genome shotgun (WGS) entry which is preliminary data.</text>
</comment>
<feature type="compositionally biased region" description="Basic and acidic residues" evidence="1">
    <location>
        <begin position="21"/>
        <end position="33"/>
    </location>
</feature>
<feature type="compositionally biased region" description="Polar residues" evidence="1">
    <location>
        <begin position="54"/>
        <end position="68"/>
    </location>
</feature>
<reference evidence="2 3" key="1">
    <citation type="journal article" date="2020" name="Nature">
        <title>Six reference-quality genomes reveal evolution of bat adaptations.</title>
        <authorList>
            <person name="Jebb D."/>
            <person name="Huang Z."/>
            <person name="Pippel M."/>
            <person name="Hughes G.M."/>
            <person name="Lavrichenko K."/>
            <person name="Devanna P."/>
            <person name="Winkler S."/>
            <person name="Jermiin L.S."/>
            <person name="Skirmuntt E.C."/>
            <person name="Katzourakis A."/>
            <person name="Burkitt-Gray L."/>
            <person name="Ray D.A."/>
            <person name="Sullivan K.A.M."/>
            <person name="Roscito J.G."/>
            <person name="Kirilenko B.M."/>
            <person name="Davalos L.M."/>
            <person name="Corthals A.P."/>
            <person name="Power M.L."/>
            <person name="Jones G."/>
            <person name="Ransome R.D."/>
            <person name="Dechmann D.K.N."/>
            <person name="Locatelli A.G."/>
            <person name="Puechmaille S.J."/>
            <person name="Fedrigo O."/>
            <person name="Jarvis E.D."/>
            <person name="Hiller M."/>
            <person name="Vernes S.C."/>
            <person name="Myers E.W."/>
            <person name="Teeling E.C."/>
        </authorList>
    </citation>
    <scope>NUCLEOTIDE SEQUENCE [LARGE SCALE GENOMIC DNA]</scope>
    <source>
        <strain evidence="2">Bat1K_MPI-CBG_1</strain>
    </source>
</reference>
<sequence length="213" mass="22365">MRSRRGSVKEGAGPACVDAGGAKELEGRPERGKGVIPLGRPVGWSPHSRGKVGPQSSGSTCGSPSRTPGGSEVWGQTARPPPPPNRSARKAPSGHCPLQDSHALVLDVSQLPASVRPRRPEQLWAFCLSCIRCDKAGCPLSLDPSQGHSLRVAMSLAKLAPQSVRRSPGTVCISCIAFPSGFLRPSASGRVKRLSRFPLGTPGLCTVVNFLCF</sequence>
<evidence type="ECO:0000313" key="2">
    <source>
        <dbReference type="EMBL" id="KAF6109856.1"/>
    </source>
</evidence>
<feature type="region of interest" description="Disordered" evidence="1">
    <location>
        <begin position="1"/>
        <end position="96"/>
    </location>
</feature>
<dbReference type="Proteomes" id="UP000664940">
    <property type="component" value="Unassembled WGS sequence"/>
</dbReference>